<name>X1CSC2_9ZZZZ</name>
<protein>
    <submittedName>
        <fullName evidence="1">Uncharacterized protein</fullName>
    </submittedName>
</protein>
<sequence length="148" mass="16233">MKKLLFTLLIIGSFFCLNSISYAIDLGDGRTLFGSIDGTYNENIIFDFEAGENLTTLGTDSSTSLRYDMSFFMNDNEVIAFGAGEDANISWETEGNHSLQMVTRVASTDWSGYVTLVEFGDMSSANRSPDSDWPNGATPADPTWCVMS</sequence>
<feature type="non-terminal residue" evidence="1">
    <location>
        <position position="148"/>
    </location>
</feature>
<organism evidence="1">
    <name type="scientific">marine sediment metagenome</name>
    <dbReference type="NCBI Taxonomy" id="412755"/>
    <lineage>
        <taxon>unclassified sequences</taxon>
        <taxon>metagenomes</taxon>
        <taxon>ecological metagenomes</taxon>
    </lineage>
</organism>
<dbReference type="EMBL" id="BART01033813">
    <property type="protein sequence ID" value="GAH11356.1"/>
    <property type="molecule type" value="Genomic_DNA"/>
</dbReference>
<proteinExistence type="predicted"/>
<dbReference type="AlphaFoldDB" id="X1CSC2"/>
<accession>X1CSC2</accession>
<gene>
    <name evidence="1" type="ORF">S01H4_57973</name>
</gene>
<reference evidence="1" key="1">
    <citation type="journal article" date="2014" name="Front. Microbiol.">
        <title>High frequency of phylogenetically diverse reductive dehalogenase-homologous genes in deep subseafloor sedimentary metagenomes.</title>
        <authorList>
            <person name="Kawai M."/>
            <person name="Futagami T."/>
            <person name="Toyoda A."/>
            <person name="Takaki Y."/>
            <person name="Nishi S."/>
            <person name="Hori S."/>
            <person name="Arai W."/>
            <person name="Tsubouchi T."/>
            <person name="Morono Y."/>
            <person name="Uchiyama I."/>
            <person name="Ito T."/>
            <person name="Fujiyama A."/>
            <person name="Inagaki F."/>
            <person name="Takami H."/>
        </authorList>
    </citation>
    <scope>NUCLEOTIDE SEQUENCE</scope>
    <source>
        <strain evidence="1">Expedition CK06-06</strain>
    </source>
</reference>
<evidence type="ECO:0000313" key="1">
    <source>
        <dbReference type="EMBL" id="GAH11356.1"/>
    </source>
</evidence>
<comment type="caution">
    <text evidence="1">The sequence shown here is derived from an EMBL/GenBank/DDBJ whole genome shotgun (WGS) entry which is preliminary data.</text>
</comment>